<evidence type="ECO:0000313" key="2">
    <source>
        <dbReference type="EMBL" id="CAF0852569.1"/>
    </source>
</evidence>
<dbReference type="EMBL" id="CAJOBA010002268">
    <property type="protein sequence ID" value="CAF3637774.1"/>
    <property type="molecule type" value="Genomic_DNA"/>
</dbReference>
<dbReference type="AlphaFoldDB" id="A0A8S2HGA6"/>
<proteinExistence type="predicted"/>
<name>A0A8S2HGA6_9BILA</name>
<evidence type="ECO:0000313" key="4">
    <source>
        <dbReference type="Proteomes" id="UP000682733"/>
    </source>
</evidence>
<feature type="region of interest" description="Disordered" evidence="1">
    <location>
        <begin position="1"/>
        <end position="46"/>
    </location>
</feature>
<reference evidence="3" key="1">
    <citation type="submission" date="2021-02" db="EMBL/GenBank/DDBJ databases">
        <authorList>
            <person name="Nowell W R."/>
        </authorList>
    </citation>
    <scope>NUCLEOTIDE SEQUENCE</scope>
</reference>
<evidence type="ECO:0000256" key="1">
    <source>
        <dbReference type="SAM" id="MobiDB-lite"/>
    </source>
</evidence>
<feature type="compositionally biased region" description="Low complexity" evidence="1">
    <location>
        <begin position="1"/>
        <end position="19"/>
    </location>
</feature>
<organism evidence="3 4">
    <name type="scientific">Didymodactylos carnosus</name>
    <dbReference type="NCBI Taxonomy" id="1234261"/>
    <lineage>
        <taxon>Eukaryota</taxon>
        <taxon>Metazoa</taxon>
        <taxon>Spiralia</taxon>
        <taxon>Gnathifera</taxon>
        <taxon>Rotifera</taxon>
        <taxon>Eurotatoria</taxon>
        <taxon>Bdelloidea</taxon>
        <taxon>Philodinida</taxon>
        <taxon>Philodinidae</taxon>
        <taxon>Didymodactylos</taxon>
    </lineage>
</organism>
<comment type="caution">
    <text evidence="3">The sequence shown here is derived from an EMBL/GenBank/DDBJ whole genome shotgun (WGS) entry which is preliminary data.</text>
</comment>
<dbReference type="EMBL" id="CAJNOK010002268">
    <property type="protein sequence ID" value="CAF0852569.1"/>
    <property type="molecule type" value="Genomic_DNA"/>
</dbReference>
<protein>
    <submittedName>
        <fullName evidence="3">Uncharacterized protein</fullName>
    </submittedName>
</protein>
<accession>A0A8S2HGA6</accession>
<evidence type="ECO:0000313" key="3">
    <source>
        <dbReference type="EMBL" id="CAF3637774.1"/>
    </source>
</evidence>
<sequence length="284" mass="32593">MGNSNSRSRPSRSRTSSSTLHQKGVSQTRSSSSGASTIRRRSRSLSGRSRGVPLIKEYDVGFYSDLSKHRIILEHQDFILHHLVQRSVGKALIPSYHENNGVCIVLRRKAHEKIQTLEKSDNEDKTARQILADDILRNKQSGVVPNKVLLTAVLLHYSRYPTVFEQLAIVDSRLDIIIHYLEKLVRKDEKTKYLLKYGNNLSSLPQDVQLFLKNHTSGNVASISTNPKSNDTISGTYLIHREYDIKQRQHVQLKIRIEYVRGEKYGNSLATITTRYYNIIYEWS</sequence>
<feature type="compositionally biased region" description="Low complexity" evidence="1">
    <location>
        <begin position="26"/>
        <end position="37"/>
    </location>
</feature>
<gene>
    <name evidence="2" type="ORF">OVA965_LOCUS7222</name>
    <name evidence="3" type="ORF">TMI583_LOCUS7218</name>
</gene>
<dbReference type="Proteomes" id="UP000677228">
    <property type="component" value="Unassembled WGS sequence"/>
</dbReference>
<dbReference type="Proteomes" id="UP000682733">
    <property type="component" value="Unassembled WGS sequence"/>
</dbReference>